<dbReference type="AlphaFoldDB" id="A0A4Q1QSM3"/>
<dbReference type="InterPro" id="IPR036388">
    <property type="entry name" value="WH-like_DNA-bd_sf"/>
</dbReference>
<feature type="domain" description="OmpR/PhoB-type" evidence="7">
    <location>
        <begin position="1"/>
        <end position="100"/>
    </location>
</feature>
<dbReference type="GO" id="GO:0000160">
    <property type="term" value="P:phosphorelay signal transduction system"/>
    <property type="evidence" value="ECO:0007669"/>
    <property type="project" value="UniProtKB-KW"/>
</dbReference>
<dbReference type="PANTHER" id="PTHR35807">
    <property type="entry name" value="TRANSCRIPTIONAL REGULATOR REDD-RELATED"/>
    <property type="match status" value="1"/>
</dbReference>
<dbReference type="InterPro" id="IPR005158">
    <property type="entry name" value="BTAD"/>
</dbReference>
<evidence type="ECO:0000256" key="6">
    <source>
        <dbReference type="PROSITE-ProRule" id="PRU01091"/>
    </source>
</evidence>
<name>A0A4Q1QSM3_9ACTN</name>
<comment type="similarity">
    <text evidence="1">Belongs to the AfsR/DnrI/RedD regulatory family.</text>
</comment>
<dbReference type="CDD" id="cd15831">
    <property type="entry name" value="BTAD"/>
    <property type="match status" value="1"/>
</dbReference>
<evidence type="ECO:0000256" key="5">
    <source>
        <dbReference type="ARBA" id="ARBA00023163"/>
    </source>
</evidence>
<keyword evidence="4 6" id="KW-0238">DNA-binding</keyword>
<sequence length="274" mass="30186">MEFSVLGSFAMRDGGKSYLPSAPKTRQLLALFVLHSNEPVSLATCLEELWGNRVPRSAVQSLHTRVLHIRRALAGSVSVGSQEKAKQLLVTQHRGHLLRVAPGSLDLHELDRHVQESRRAQKAGDDLGVSSALRSALSMWRGTALSDIHAGPILQARVNGLEEFRLTLLEQCIEAELRLGMHHDLVSELGRLVAEHSAHENFHAQYMLALYRSGRAAQALDTYHALRETLNDELGIEPTPKLRELQTAILTANPILNVSPPQGRGLSLDLFSSC</sequence>
<dbReference type="Gene3D" id="1.25.40.10">
    <property type="entry name" value="Tetratricopeptide repeat domain"/>
    <property type="match status" value="1"/>
</dbReference>
<feature type="DNA-binding region" description="OmpR/PhoB-type" evidence="6">
    <location>
        <begin position="1"/>
        <end position="100"/>
    </location>
</feature>
<keyword evidence="2" id="KW-0902">Two-component regulatory system</keyword>
<dbReference type="SMART" id="SM01043">
    <property type="entry name" value="BTAD"/>
    <property type="match status" value="1"/>
</dbReference>
<dbReference type="EMBL" id="SDIF01000056">
    <property type="protein sequence ID" value="RXS65125.1"/>
    <property type="molecule type" value="Genomic_DNA"/>
</dbReference>
<dbReference type="InterPro" id="IPR011990">
    <property type="entry name" value="TPR-like_helical_dom_sf"/>
</dbReference>
<dbReference type="SUPFAM" id="SSF48452">
    <property type="entry name" value="TPR-like"/>
    <property type="match status" value="1"/>
</dbReference>
<gene>
    <name evidence="8" type="ORF">EST54_19735</name>
</gene>
<evidence type="ECO:0000256" key="4">
    <source>
        <dbReference type="ARBA" id="ARBA00023125"/>
    </source>
</evidence>
<evidence type="ECO:0000313" key="8">
    <source>
        <dbReference type="EMBL" id="RXS65125.1"/>
    </source>
</evidence>
<dbReference type="Proteomes" id="UP000289482">
    <property type="component" value="Unassembled WGS sequence"/>
</dbReference>
<dbReference type="GO" id="GO:0003677">
    <property type="term" value="F:DNA binding"/>
    <property type="evidence" value="ECO:0007669"/>
    <property type="project" value="UniProtKB-UniRule"/>
</dbReference>
<proteinExistence type="inferred from homology"/>
<evidence type="ECO:0000259" key="7">
    <source>
        <dbReference type="PROSITE" id="PS51755"/>
    </source>
</evidence>
<dbReference type="RefSeq" id="WP_129248959.1">
    <property type="nucleotide sequence ID" value="NZ_JABZEL010000008.1"/>
</dbReference>
<evidence type="ECO:0000256" key="2">
    <source>
        <dbReference type="ARBA" id="ARBA00023012"/>
    </source>
</evidence>
<keyword evidence="9" id="KW-1185">Reference proteome</keyword>
<dbReference type="GeneID" id="95780157"/>
<dbReference type="GO" id="GO:0006355">
    <property type="term" value="P:regulation of DNA-templated transcription"/>
    <property type="evidence" value="ECO:0007669"/>
    <property type="project" value="InterPro"/>
</dbReference>
<keyword evidence="3" id="KW-0805">Transcription regulation</keyword>
<keyword evidence="5" id="KW-0804">Transcription</keyword>
<evidence type="ECO:0000256" key="3">
    <source>
        <dbReference type="ARBA" id="ARBA00023015"/>
    </source>
</evidence>
<dbReference type="Gene3D" id="1.10.10.10">
    <property type="entry name" value="Winged helix-like DNA-binding domain superfamily/Winged helix DNA-binding domain"/>
    <property type="match status" value="1"/>
</dbReference>
<dbReference type="InterPro" id="IPR001867">
    <property type="entry name" value="OmpR/PhoB-type_DNA-bd"/>
</dbReference>
<accession>A0A4Q1QSM3</accession>
<dbReference type="InterPro" id="IPR016032">
    <property type="entry name" value="Sig_transdc_resp-reg_C-effctor"/>
</dbReference>
<dbReference type="PANTHER" id="PTHR35807:SF1">
    <property type="entry name" value="TRANSCRIPTIONAL REGULATOR REDD"/>
    <property type="match status" value="1"/>
</dbReference>
<protein>
    <recommendedName>
        <fullName evidence="7">OmpR/PhoB-type domain-containing protein</fullName>
    </recommendedName>
</protein>
<evidence type="ECO:0000313" key="9">
    <source>
        <dbReference type="Proteomes" id="UP000289482"/>
    </source>
</evidence>
<dbReference type="InterPro" id="IPR051677">
    <property type="entry name" value="AfsR-DnrI-RedD_regulator"/>
</dbReference>
<reference evidence="8 9" key="1">
    <citation type="submission" date="2019-01" db="EMBL/GenBank/DDBJ databases">
        <title>Draft genome sequences of the type strain Streptomyces sioyaensis DSM 40032 and its novel strain, TM32, a thermotolerant antibiotics-producing actinobacterium.</title>
        <authorList>
            <person name="Nakaew N."/>
            <person name="Lumyong S."/>
            <person name="Sloan W.T."/>
            <person name="Sungthong R."/>
        </authorList>
    </citation>
    <scope>NUCLEOTIDE SEQUENCE [LARGE SCALE GENOMIC DNA]</scope>
    <source>
        <strain evidence="8 9">DSM 40032</strain>
    </source>
</reference>
<evidence type="ECO:0000256" key="1">
    <source>
        <dbReference type="ARBA" id="ARBA00005820"/>
    </source>
</evidence>
<organism evidence="8 9">
    <name type="scientific">Streptomyces sioyaensis</name>
    <dbReference type="NCBI Taxonomy" id="67364"/>
    <lineage>
        <taxon>Bacteria</taxon>
        <taxon>Bacillati</taxon>
        <taxon>Actinomycetota</taxon>
        <taxon>Actinomycetes</taxon>
        <taxon>Kitasatosporales</taxon>
        <taxon>Streptomycetaceae</taxon>
        <taxon>Streptomyces</taxon>
    </lineage>
</organism>
<dbReference type="PROSITE" id="PS51755">
    <property type="entry name" value="OMPR_PHOB"/>
    <property type="match status" value="1"/>
</dbReference>
<dbReference type="SUPFAM" id="SSF46894">
    <property type="entry name" value="C-terminal effector domain of the bipartite response regulators"/>
    <property type="match status" value="1"/>
</dbReference>
<comment type="caution">
    <text evidence="8">The sequence shown here is derived from an EMBL/GenBank/DDBJ whole genome shotgun (WGS) entry which is preliminary data.</text>
</comment>
<dbReference type="Pfam" id="PF03704">
    <property type="entry name" value="BTAD"/>
    <property type="match status" value="1"/>
</dbReference>